<dbReference type="AlphaFoldDB" id="G4T7A0"/>
<comment type="caution">
    <text evidence="3">The sequence shown here is derived from an EMBL/GenBank/DDBJ whole genome shotgun (WGS) entry which is preliminary data.</text>
</comment>
<proteinExistence type="predicted"/>
<dbReference type="EMBL" id="CAFZ01000010">
    <property type="protein sequence ID" value="CCA67133.1"/>
    <property type="molecule type" value="Genomic_DNA"/>
</dbReference>
<accession>G4T7A0</accession>
<dbReference type="HOGENOM" id="CLU_1415978_0_0_1"/>
<keyword evidence="4" id="KW-1185">Reference proteome</keyword>
<evidence type="ECO:0000256" key="2">
    <source>
        <dbReference type="SAM" id="Phobius"/>
    </source>
</evidence>
<evidence type="ECO:0000313" key="4">
    <source>
        <dbReference type="Proteomes" id="UP000007148"/>
    </source>
</evidence>
<keyword evidence="2" id="KW-1133">Transmembrane helix</keyword>
<dbReference type="OMA" id="LQYGCLA"/>
<evidence type="ECO:0000313" key="3">
    <source>
        <dbReference type="EMBL" id="CCA67133.1"/>
    </source>
</evidence>
<feature type="transmembrane region" description="Helical" evidence="2">
    <location>
        <begin position="70"/>
        <end position="89"/>
    </location>
</feature>
<gene>
    <name evidence="3" type="ORF">PIIN_00967</name>
</gene>
<name>G4T7A0_SERID</name>
<dbReference type="OrthoDB" id="3207940at2759"/>
<keyword evidence="2" id="KW-0472">Membrane</keyword>
<feature type="transmembrane region" description="Helical" evidence="2">
    <location>
        <begin position="110"/>
        <end position="131"/>
    </location>
</feature>
<dbReference type="eggNOG" id="ENOG502S8T8">
    <property type="taxonomic scope" value="Eukaryota"/>
</dbReference>
<feature type="region of interest" description="Disordered" evidence="1">
    <location>
        <begin position="162"/>
        <end position="189"/>
    </location>
</feature>
<reference evidence="3 4" key="1">
    <citation type="journal article" date="2011" name="PLoS Pathog.">
        <title>Endophytic Life Strategies Decoded by Genome and Transcriptome Analyses of the Mutualistic Root Symbiont Piriformospora indica.</title>
        <authorList>
            <person name="Zuccaro A."/>
            <person name="Lahrmann U."/>
            <person name="Guldener U."/>
            <person name="Langen G."/>
            <person name="Pfiffi S."/>
            <person name="Biedenkopf D."/>
            <person name="Wong P."/>
            <person name="Samans B."/>
            <person name="Grimm C."/>
            <person name="Basiewicz M."/>
            <person name="Murat C."/>
            <person name="Martin F."/>
            <person name="Kogel K.H."/>
        </authorList>
    </citation>
    <scope>NUCLEOTIDE SEQUENCE [LARGE SCALE GENOMIC DNA]</scope>
    <source>
        <strain evidence="3 4">DSM 11827</strain>
    </source>
</reference>
<organism evidence="3 4">
    <name type="scientific">Serendipita indica (strain DSM 11827)</name>
    <name type="common">Root endophyte fungus</name>
    <name type="synonym">Piriformospora indica</name>
    <dbReference type="NCBI Taxonomy" id="1109443"/>
    <lineage>
        <taxon>Eukaryota</taxon>
        <taxon>Fungi</taxon>
        <taxon>Dikarya</taxon>
        <taxon>Basidiomycota</taxon>
        <taxon>Agaricomycotina</taxon>
        <taxon>Agaricomycetes</taxon>
        <taxon>Sebacinales</taxon>
        <taxon>Serendipitaceae</taxon>
        <taxon>Serendipita</taxon>
    </lineage>
</organism>
<keyword evidence="2" id="KW-0812">Transmembrane</keyword>
<sequence>MAENPQQPFTPPPAKFYINSSSDYNYLVQKWAVRGWQNGCLVGIPLFMIVSRRFTFKSRGPLERVLRATWMGGAAGTVAGGTLGVARYYGMDKHELRRRRIELQFSEKNLRRDGFATIGGVITSLLVTGLWWNHASFVNLILGGSGIGTIAGVAAALTMDLQEPPGTSDSTNTREKEAAVRAGIVKPGE</sequence>
<feature type="transmembrane region" description="Helical" evidence="2">
    <location>
        <begin position="137"/>
        <end position="157"/>
    </location>
</feature>
<dbReference type="InParanoid" id="G4T7A0"/>
<evidence type="ECO:0000256" key="1">
    <source>
        <dbReference type="SAM" id="MobiDB-lite"/>
    </source>
</evidence>
<protein>
    <submittedName>
        <fullName evidence="3">Uncharacterized protein</fullName>
    </submittedName>
</protein>
<dbReference type="Proteomes" id="UP000007148">
    <property type="component" value="Unassembled WGS sequence"/>
</dbReference>